<evidence type="ECO:0000256" key="1">
    <source>
        <dbReference type="SAM" id="MobiDB-lite"/>
    </source>
</evidence>
<evidence type="ECO:0000313" key="3">
    <source>
        <dbReference type="Proteomes" id="UP000244855"/>
    </source>
</evidence>
<keyword evidence="3" id="KW-1185">Reference proteome</keyword>
<sequence>MTMRLSSRTGAECSTECQEAVAKVCVGFDGGPEVGGSEESRQSRRHRVDTKGHSTVDGYRYTASRPALGRRRIYCVESAAGERGERQGRQSEEGERVCTVKCGLWNPVEKNHMSGQVLRNMKVPTSQRAGHVPAEKTGTDQPGFLALVASPHRSMDFSSQQTDRLGHAQ</sequence>
<feature type="region of interest" description="Disordered" evidence="1">
    <location>
        <begin position="32"/>
        <end position="62"/>
    </location>
</feature>
<organism evidence="2 3">
    <name type="scientific">Periconia macrospinosa</name>
    <dbReference type="NCBI Taxonomy" id="97972"/>
    <lineage>
        <taxon>Eukaryota</taxon>
        <taxon>Fungi</taxon>
        <taxon>Dikarya</taxon>
        <taxon>Ascomycota</taxon>
        <taxon>Pezizomycotina</taxon>
        <taxon>Dothideomycetes</taxon>
        <taxon>Pleosporomycetidae</taxon>
        <taxon>Pleosporales</taxon>
        <taxon>Massarineae</taxon>
        <taxon>Periconiaceae</taxon>
        <taxon>Periconia</taxon>
    </lineage>
</organism>
<proteinExistence type="predicted"/>
<protein>
    <submittedName>
        <fullName evidence="2">Uncharacterized protein</fullName>
    </submittedName>
</protein>
<reference evidence="2 3" key="1">
    <citation type="journal article" date="2018" name="Sci. Rep.">
        <title>Comparative genomics provides insights into the lifestyle and reveals functional heterogeneity of dark septate endophytic fungi.</title>
        <authorList>
            <person name="Knapp D.G."/>
            <person name="Nemeth J.B."/>
            <person name="Barry K."/>
            <person name="Hainaut M."/>
            <person name="Henrissat B."/>
            <person name="Johnson J."/>
            <person name="Kuo A."/>
            <person name="Lim J.H.P."/>
            <person name="Lipzen A."/>
            <person name="Nolan M."/>
            <person name="Ohm R.A."/>
            <person name="Tamas L."/>
            <person name="Grigoriev I.V."/>
            <person name="Spatafora J.W."/>
            <person name="Nagy L.G."/>
            <person name="Kovacs G.M."/>
        </authorList>
    </citation>
    <scope>NUCLEOTIDE SEQUENCE [LARGE SCALE GENOMIC DNA]</scope>
    <source>
        <strain evidence="2 3">DSE2036</strain>
    </source>
</reference>
<dbReference type="AlphaFoldDB" id="A0A2V1E9T5"/>
<dbReference type="Proteomes" id="UP000244855">
    <property type="component" value="Unassembled WGS sequence"/>
</dbReference>
<name>A0A2V1E9T5_9PLEO</name>
<evidence type="ECO:0000313" key="2">
    <source>
        <dbReference type="EMBL" id="PVI07116.1"/>
    </source>
</evidence>
<dbReference type="EMBL" id="KZ805305">
    <property type="protein sequence ID" value="PVI07116.1"/>
    <property type="molecule type" value="Genomic_DNA"/>
</dbReference>
<gene>
    <name evidence="2" type="ORF">DM02DRAFT_622490</name>
</gene>
<accession>A0A2V1E9T5</accession>
<feature type="region of interest" description="Disordered" evidence="1">
    <location>
        <begin position="150"/>
        <end position="169"/>
    </location>
</feature>